<name>A0ABQ9YVL7_9CRUS</name>
<protein>
    <submittedName>
        <fullName evidence="1">Uncharacterized protein</fullName>
    </submittedName>
</protein>
<evidence type="ECO:0000313" key="1">
    <source>
        <dbReference type="EMBL" id="KAK4004702.1"/>
    </source>
</evidence>
<organism evidence="1 2">
    <name type="scientific">Daphnia magna</name>
    <dbReference type="NCBI Taxonomy" id="35525"/>
    <lineage>
        <taxon>Eukaryota</taxon>
        <taxon>Metazoa</taxon>
        <taxon>Ecdysozoa</taxon>
        <taxon>Arthropoda</taxon>
        <taxon>Crustacea</taxon>
        <taxon>Branchiopoda</taxon>
        <taxon>Diplostraca</taxon>
        <taxon>Cladocera</taxon>
        <taxon>Anomopoda</taxon>
        <taxon>Daphniidae</taxon>
        <taxon>Daphnia</taxon>
    </lineage>
</organism>
<keyword evidence="2" id="KW-1185">Reference proteome</keyword>
<gene>
    <name evidence="1" type="ORF">OUZ56_006429</name>
</gene>
<dbReference type="EMBL" id="JAOYFB010000001">
    <property type="protein sequence ID" value="KAK4004702.1"/>
    <property type="molecule type" value="Genomic_DNA"/>
</dbReference>
<sequence>MLVVTESLVCPPAAASHLLFSLIRSFSPSILVNELKMKLTNKKTMNLAVDVSMMKFHTLSSLKFVDQRTFNSNIC</sequence>
<accession>A0ABQ9YVL7</accession>
<comment type="caution">
    <text evidence="1">The sequence shown here is derived from an EMBL/GenBank/DDBJ whole genome shotgun (WGS) entry which is preliminary data.</text>
</comment>
<proteinExistence type="predicted"/>
<reference evidence="1 2" key="1">
    <citation type="journal article" date="2023" name="Nucleic Acids Res.">
        <title>The hologenome of Daphnia magna reveals possible DNA methylation and microbiome-mediated evolution of the host genome.</title>
        <authorList>
            <person name="Chaturvedi A."/>
            <person name="Li X."/>
            <person name="Dhandapani V."/>
            <person name="Marshall H."/>
            <person name="Kissane S."/>
            <person name="Cuenca-Cambronero M."/>
            <person name="Asole G."/>
            <person name="Calvet F."/>
            <person name="Ruiz-Romero M."/>
            <person name="Marangio P."/>
            <person name="Guigo R."/>
            <person name="Rago D."/>
            <person name="Mirbahai L."/>
            <person name="Eastwood N."/>
            <person name="Colbourne J.K."/>
            <person name="Zhou J."/>
            <person name="Mallon E."/>
            <person name="Orsini L."/>
        </authorList>
    </citation>
    <scope>NUCLEOTIDE SEQUENCE [LARGE SCALE GENOMIC DNA]</scope>
    <source>
        <strain evidence="1">LRV0_1</strain>
    </source>
</reference>
<dbReference type="Proteomes" id="UP001234178">
    <property type="component" value="Unassembled WGS sequence"/>
</dbReference>
<evidence type="ECO:0000313" key="2">
    <source>
        <dbReference type="Proteomes" id="UP001234178"/>
    </source>
</evidence>